<name>A0A7S3BC28_9EUKA</name>
<evidence type="ECO:0000313" key="2">
    <source>
        <dbReference type="EMBL" id="CAE0131162.1"/>
    </source>
</evidence>
<evidence type="ECO:0000256" key="1">
    <source>
        <dbReference type="SAM" id="MobiDB-lite"/>
    </source>
</evidence>
<feature type="region of interest" description="Disordered" evidence="1">
    <location>
        <begin position="78"/>
        <end position="105"/>
    </location>
</feature>
<accession>A0A7S3BC28</accession>
<reference evidence="2" key="1">
    <citation type="submission" date="2021-01" db="EMBL/GenBank/DDBJ databases">
        <authorList>
            <person name="Corre E."/>
            <person name="Pelletier E."/>
            <person name="Niang G."/>
            <person name="Scheremetjew M."/>
            <person name="Finn R."/>
            <person name="Kale V."/>
            <person name="Holt S."/>
            <person name="Cochrane G."/>
            <person name="Meng A."/>
            <person name="Brown T."/>
            <person name="Cohen L."/>
        </authorList>
    </citation>
    <scope>NUCLEOTIDE SEQUENCE</scope>
    <source>
        <strain evidence="2">CCMP281</strain>
    </source>
</reference>
<dbReference type="AlphaFoldDB" id="A0A7S3BC28"/>
<gene>
    <name evidence="2" type="ORF">HERI1096_LOCUS28532</name>
</gene>
<dbReference type="EMBL" id="HBHX01051659">
    <property type="protein sequence ID" value="CAE0131162.1"/>
    <property type="molecule type" value="Transcribed_RNA"/>
</dbReference>
<protein>
    <submittedName>
        <fullName evidence="2">Uncharacterized protein</fullName>
    </submittedName>
</protein>
<proteinExistence type="predicted"/>
<feature type="compositionally biased region" description="Basic and acidic residues" evidence="1">
    <location>
        <begin position="78"/>
        <end position="88"/>
    </location>
</feature>
<sequence>MRMAATKLLSPIAHPTRSPSLLEQEPGVPCSRLLRPEEVVKQLNDACAARMLVLEDAPGAWEDHDWQRGFDRFEEAAKDRGRLDRPDTDNAASQPGPAWTPPDDRPIWNIAKQYEQDVAPPAQEHPRMVCVLTELVRPLAGLDRLSLSNDRVTPLVSFDLVRCAAGIDKHPKTGTEVFFELDGRDLPVGQHNDGGATAVYRHVKELMEAFDRRLPELPDAVGPLPEGTHMYVHWPALCHQGPSRAGNALSAKIVDSPPDSATPRWLGATRGIELAGQLYVPQDDPQKTLLGAKVVVLGQHEVLQHDGQYRVERVRVKCGSS</sequence>
<organism evidence="2">
    <name type="scientific">Haptolina ericina</name>
    <dbReference type="NCBI Taxonomy" id="156174"/>
    <lineage>
        <taxon>Eukaryota</taxon>
        <taxon>Haptista</taxon>
        <taxon>Haptophyta</taxon>
        <taxon>Prymnesiophyceae</taxon>
        <taxon>Prymnesiales</taxon>
        <taxon>Prymnesiaceae</taxon>
        <taxon>Haptolina</taxon>
    </lineage>
</organism>
<feature type="region of interest" description="Disordered" evidence="1">
    <location>
        <begin position="1"/>
        <end position="26"/>
    </location>
</feature>